<organism evidence="1 2">
    <name type="scientific">Coprinellus micaceus</name>
    <name type="common">Glistening ink-cap mushroom</name>
    <name type="synonym">Coprinus micaceus</name>
    <dbReference type="NCBI Taxonomy" id="71717"/>
    <lineage>
        <taxon>Eukaryota</taxon>
        <taxon>Fungi</taxon>
        <taxon>Dikarya</taxon>
        <taxon>Basidiomycota</taxon>
        <taxon>Agaricomycotina</taxon>
        <taxon>Agaricomycetes</taxon>
        <taxon>Agaricomycetidae</taxon>
        <taxon>Agaricales</taxon>
        <taxon>Agaricineae</taxon>
        <taxon>Psathyrellaceae</taxon>
        <taxon>Coprinellus</taxon>
    </lineage>
</organism>
<dbReference type="OrthoDB" id="3251489at2759"/>
<reference evidence="1 2" key="1">
    <citation type="journal article" date="2019" name="Nat. Ecol. Evol.">
        <title>Megaphylogeny resolves global patterns of mushroom evolution.</title>
        <authorList>
            <person name="Varga T."/>
            <person name="Krizsan K."/>
            <person name="Foldi C."/>
            <person name="Dima B."/>
            <person name="Sanchez-Garcia M."/>
            <person name="Sanchez-Ramirez S."/>
            <person name="Szollosi G.J."/>
            <person name="Szarkandi J.G."/>
            <person name="Papp V."/>
            <person name="Albert L."/>
            <person name="Andreopoulos W."/>
            <person name="Angelini C."/>
            <person name="Antonin V."/>
            <person name="Barry K.W."/>
            <person name="Bougher N.L."/>
            <person name="Buchanan P."/>
            <person name="Buyck B."/>
            <person name="Bense V."/>
            <person name="Catcheside P."/>
            <person name="Chovatia M."/>
            <person name="Cooper J."/>
            <person name="Damon W."/>
            <person name="Desjardin D."/>
            <person name="Finy P."/>
            <person name="Geml J."/>
            <person name="Haridas S."/>
            <person name="Hughes K."/>
            <person name="Justo A."/>
            <person name="Karasinski D."/>
            <person name="Kautmanova I."/>
            <person name="Kiss B."/>
            <person name="Kocsube S."/>
            <person name="Kotiranta H."/>
            <person name="LaButti K.M."/>
            <person name="Lechner B.E."/>
            <person name="Liimatainen K."/>
            <person name="Lipzen A."/>
            <person name="Lukacs Z."/>
            <person name="Mihaltcheva S."/>
            <person name="Morgado L.N."/>
            <person name="Niskanen T."/>
            <person name="Noordeloos M.E."/>
            <person name="Ohm R.A."/>
            <person name="Ortiz-Santana B."/>
            <person name="Ovrebo C."/>
            <person name="Racz N."/>
            <person name="Riley R."/>
            <person name="Savchenko A."/>
            <person name="Shiryaev A."/>
            <person name="Soop K."/>
            <person name="Spirin V."/>
            <person name="Szebenyi C."/>
            <person name="Tomsovsky M."/>
            <person name="Tulloss R.E."/>
            <person name="Uehling J."/>
            <person name="Grigoriev I.V."/>
            <person name="Vagvolgyi C."/>
            <person name="Papp T."/>
            <person name="Martin F.M."/>
            <person name="Miettinen O."/>
            <person name="Hibbett D.S."/>
            <person name="Nagy L.G."/>
        </authorList>
    </citation>
    <scope>NUCLEOTIDE SEQUENCE [LARGE SCALE GENOMIC DNA]</scope>
    <source>
        <strain evidence="1 2">FP101781</strain>
    </source>
</reference>
<comment type="caution">
    <text evidence="1">The sequence shown here is derived from an EMBL/GenBank/DDBJ whole genome shotgun (WGS) entry which is preliminary data.</text>
</comment>
<sequence>MSSESPFSNYFNNNHAPSALEADGIAALIADRGQVASEIRARLEGLVKEVKSLQGQLKQHTHHIDKHKAIISASRRLSSDTLARIFFAGRGSYNFSPIMISHVSRKWRKVVLNIPSMWTTVSIHVDGRTRQPFDRAARKDMPVLEVISANFEAKLGTSQEEDRASLEKRSKSLGLYIKVTANYIHPPSREHKIGLHEELVTILEPSFSRWIDLDINVPSDSPLMRLLHPPGSSAVFLQSLVMDLRKAQTSDHAAPPESMIDLRAVRSLTSVSLNRMGQSIIDANVALMINWSMLAYLRLHPSANAHFDQHHVIPIFAACTNLRRCSLTFFDSVAHDASPERSQKAPLVEVIVPHLYRLDLYGSEIATRGMASKLNLPSLTRLSTMFNRATYPASEEESALVEWLYRFGDQLLEVSFDYGSLTQSALAYCLFCLPNVVQLSMMGKAYRTIYPSMSENKGNGPYSALIDDNVLESLTPRFDILIPPRSLTPRPGDHEIPESLTPRFVDHSISESLTPRLGDNKILESLSPRFDEGGEPEDSTEWEDLPCLCPRLQRLRCTMGSGEGSEKAFIQFILARYGNGMELELPGGVTKIDEVSLTFPYEKPQKEGWLDIAEEVNRAVDARAMTVDVIYTDPFVLRMMESIYEALN</sequence>
<name>A0A4Y7T3H5_COPMI</name>
<proteinExistence type="predicted"/>
<gene>
    <name evidence="1" type="ORF">FA13DRAFT_1735790</name>
</gene>
<accession>A0A4Y7T3H5</accession>
<dbReference type="AlphaFoldDB" id="A0A4Y7T3H5"/>
<dbReference type="EMBL" id="QPFP01000034">
    <property type="protein sequence ID" value="TEB28162.1"/>
    <property type="molecule type" value="Genomic_DNA"/>
</dbReference>
<evidence type="ECO:0008006" key="3">
    <source>
        <dbReference type="Google" id="ProtNLM"/>
    </source>
</evidence>
<keyword evidence="2" id="KW-1185">Reference proteome</keyword>
<evidence type="ECO:0000313" key="2">
    <source>
        <dbReference type="Proteomes" id="UP000298030"/>
    </source>
</evidence>
<dbReference type="STRING" id="71717.A0A4Y7T3H5"/>
<evidence type="ECO:0000313" key="1">
    <source>
        <dbReference type="EMBL" id="TEB28162.1"/>
    </source>
</evidence>
<dbReference type="Proteomes" id="UP000298030">
    <property type="component" value="Unassembled WGS sequence"/>
</dbReference>
<protein>
    <recommendedName>
        <fullName evidence="3">F-box domain-containing protein</fullName>
    </recommendedName>
</protein>